<dbReference type="PANTHER" id="PTHR34599">
    <property type="entry name" value="PEROXIDASE-RELATED"/>
    <property type="match status" value="1"/>
</dbReference>
<feature type="signal peptide" evidence="1">
    <location>
        <begin position="1"/>
        <end position="19"/>
    </location>
</feature>
<dbReference type="RefSeq" id="WP_350280836.1">
    <property type="nucleotide sequence ID" value="NZ_CP158165.1"/>
</dbReference>
<keyword evidence="1" id="KW-0732">Signal</keyword>
<dbReference type="Gene3D" id="1.10.606.20">
    <property type="match status" value="1"/>
</dbReference>
<dbReference type="PANTHER" id="PTHR34599:SF1">
    <property type="entry name" value="PHOSPHATIDIC ACID PHOSPHATASE TYPE 2_HALOPEROXIDASE DOMAIN-CONTAINING PROTEIN"/>
    <property type="match status" value="1"/>
</dbReference>
<dbReference type="EMBL" id="CP158165">
    <property type="protein sequence ID" value="XBV28062.1"/>
    <property type="molecule type" value="Genomic_DNA"/>
</dbReference>
<keyword evidence="2" id="KW-0575">Peroxidase</keyword>
<dbReference type="EC" id="1.11.1.-" evidence="2"/>
<reference evidence="2" key="1">
    <citation type="submission" date="2024-06" db="EMBL/GenBank/DDBJ databases">
        <title>Kribbella sp. strain HUAS MG21 genome sequences.</title>
        <authorList>
            <person name="Mo P."/>
        </authorList>
    </citation>
    <scope>NUCLEOTIDE SEQUENCE</scope>
    <source>
        <strain evidence="2">HUAS MG21</strain>
    </source>
</reference>
<name>A0AAU7TMT4_9ACTN</name>
<evidence type="ECO:0000313" key="2">
    <source>
        <dbReference type="EMBL" id="XBV28062.1"/>
    </source>
</evidence>
<organism evidence="2">
    <name type="scientific">Kribbella sp. HUAS MG21</name>
    <dbReference type="NCBI Taxonomy" id="3160966"/>
    <lineage>
        <taxon>Bacteria</taxon>
        <taxon>Bacillati</taxon>
        <taxon>Actinomycetota</taxon>
        <taxon>Actinomycetes</taxon>
        <taxon>Propionibacteriales</taxon>
        <taxon>Kribbellaceae</taxon>
        <taxon>Kribbella</taxon>
    </lineage>
</organism>
<gene>
    <name evidence="2" type="ORF">ABN611_16885</name>
</gene>
<dbReference type="SUPFAM" id="SSF48317">
    <property type="entry name" value="Acid phosphatase/Vanadium-dependent haloperoxidase"/>
    <property type="match status" value="1"/>
</dbReference>
<dbReference type="CDD" id="cd03398">
    <property type="entry name" value="PAP2_haloperoxidase"/>
    <property type="match status" value="1"/>
</dbReference>
<accession>A0AAU7TMT4</accession>
<feature type="chain" id="PRO_5043975239" evidence="1">
    <location>
        <begin position="20"/>
        <end position="411"/>
    </location>
</feature>
<dbReference type="AlphaFoldDB" id="A0AAU7TMT4"/>
<evidence type="ECO:0000256" key="1">
    <source>
        <dbReference type="SAM" id="SignalP"/>
    </source>
</evidence>
<dbReference type="InterPro" id="IPR036938">
    <property type="entry name" value="PAP2/HPO_sf"/>
</dbReference>
<protein>
    <submittedName>
        <fullName evidence="2">Vanadium-dependent haloperoxidase</fullName>
        <ecNumber evidence="2">1.11.1.-</ecNumber>
    </submittedName>
</protein>
<proteinExistence type="predicted"/>
<dbReference type="GO" id="GO:0004601">
    <property type="term" value="F:peroxidase activity"/>
    <property type="evidence" value="ECO:0007669"/>
    <property type="project" value="UniProtKB-KW"/>
</dbReference>
<sequence length="411" mass="43836">MTACLLGAAGLVSGAASSAAPAKHTSAALAKGTSAAPVLDWSRIATQSIVTGRPPASSEVLLGIVHVAIADTVAALGHGRTFVSDVRSDRHASAASAVATAAYDVLKVRAPSTSLETTYADYLAGMPDGTAKARGIALGREVAADVLAWRAGDGFGNQVPYVPRTPGPGVWEQTAPTPPVDLVLTQVRPLTLRSRTQFRPDGPDPLTSKRYARDVAEVAALGRKDSTTRTAVQTEGAMFWSEQTAQQWSRALLRLAGDRGLSLSAAARMLALVHVSTGDALIACWEAKYHYRFWRPLHAIQRADTDGNPRTTADPTWQPLLGANHPDYPSGHACFTGAVAQALRSYFGTDRLPLTIDSQITSTTRHYSSLTAVRRDVEEARIASGLHFRHAMRDGDRLGAAVAEWTARRFR</sequence>
<dbReference type="InterPro" id="IPR052559">
    <property type="entry name" value="V-haloperoxidase"/>
</dbReference>
<keyword evidence="2" id="KW-0560">Oxidoreductase</keyword>